<dbReference type="Pfam" id="PF19663">
    <property type="entry name" value="DUF6166"/>
    <property type="match status" value="1"/>
</dbReference>
<comment type="caution">
    <text evidence="1">The sequence shown here is derived from an EMBL/GenBank/DDBJ whole genome shotgun (WGS) entry which is preliminary data.</text>
</comment>
<protein>
    <submittedName>
        <fullName evidence="1">Uncharacterized protein</fullName>
    </submittedName>
</protein>
<dbReference type="InterPro" id="IPR046164">
    <property type="entry name" value="DUF6166"/>
</dbReference>
<accession>A0AAV3SHC1</accession>
<reference evidence="1" key="2">
    <citation type="submission" date="2023-12" db="EMBL/GenBank/DDBJ databases">
        <authorList>
            <person name="Sun Q."/>
            <person name="Inoue M."/>
        </authorList>
    </citation>
    <scope>NUCLEOTIDE SEQUENCE</scope>
    <source>
        <strain evidence="1">JCM 12289</strain>
    </source>
</reference>
<organism evidence="1 2">
    <name type="scientific">Halococcus dombrowskii</name>
    <dbReference type="NCBI Taxonomy" id="179637"/>
    <lineage>
        <taxon>Archaea</taxon>
        <taxon>Methanobacteriati</taxon>
        <taxon>Methanobacteriota</taxon>
        <taxon>Stenosarchaea group</taxon>
        <taxon>Halobacteria</taxon>
        <taxon>Halobacteriales</taxon>
        <taxon>Halococcaceae</taxon>
        <taxon>Halococcus</taxon>
    </lineage>
</organism>
<evidence type="ECO:0000313" key="2">
    <source>
        <dbReference type="Proteomes" id="UP001500962"/>
    </source>
</evidence>
<dbReference type="AlphaFoldDB" id="A0AAV3SHC1"/>
<reference evidence="1" key="1">
    <citation type="journal article" date="2014" name="Int. J. Syst. Evol. Microbiol.">
        <title>Complete genome sequence of Corynebacterium casei LMG S-19264T (=DSM 44701T), isolated from a smear-ripened cheese.</title>
        <authorList>
            <consortium name="US DOE Joint Genome Institute (JGI-PGF)"/>
            <person name="Walter F."/>
            <person name="Albersmeier A."/>
            <person name="Kalinowski J."/>
            <person name="Ruckert C."/>
        </authorList>
    </citation>
    <scope>NUCLEOTIDE SEQUENCE</scope>
    <source>
        <strain evidence="1">JCM 12289</strain>
    </source>
</reference>
<sequence>MTYDGVVKYLLRLEEENRTAENKPEGLAEAPDPKSWYREGARGAQEYVLAILKSEISQPKEYKSSAKSAVWKTYHEEGVEHELTERAAGTVPPTIDDLIEMLSKMLQNPVEYSISGSESEIELLNHDRTRILRALAAYRETINDDETSLESQEAPDLAVPADRTYRGGQHNGENIVTAGDDDLDVRSDLSGVNTVSWGYAGSGPRALAVAILADAYSSDRYAQARGSDLYDSYTSKLSTGKSWEIQADELEQYVDDK</sequence>
<evidence type="ECO:0000313" key="1">
    <source>
        <dbReference type="EMBL" id="GAA0460275.1"/>
    </source>
</evidence>
<name>A0AAV3SHC1_HALDO</name>
<dbReference type="EMBL" id="BAAADN010000024">
    <property type="protein sequence ID" value="GAA0460275.1"/>
    <property type="molecule type" value="Genomic_DNA"/>
</dbReference>
<proteinExistence type="predicted"/>
<dbReference type="Proteomes" id="UP001500962">
    <property type="component" value="Unassembled WGS sequence"/>
</dbReference>
<gene>
    <name evidence="1" type="ORF">GCM10008985_15910</name>
</gene>